<protein>
    <submittedName>
        <fullName evidence="2">Uncharacterized protein</fullName>
    </submittedName>
</protein>
<feature type="transmembrane region" description="Helical" evidence="1">
    <location>
        <begin position="35"/>
        <end position="55"/>
    </location>
</feature>
<keyword evidence="1" id="KW-1133">Transmembrane helix</keyword>
<sequence length="61" mass="6888">MISKKSIYIYLIYAFSFAISYFLVRVFLFHGEINSAFAGSIAGGFVGFLVSIIFAKPIERR</sequence>
<name>A0ABX3A1X5_9BACI</name>
<evidence type="ECO:0000313" key="3">
    <source>
        <dbReference type="Proteomes" id="UP000094580"/>
    </source>
</evidence>
<dbReference type="RefSeq" id="WP_069032394.1">
    <property type="nucleotide sequence ID" value="NZ_MDKC01000002.1"/>
</dbReference>
<gene>
    <name evidence="2" type="ORF">BED47_03245</name>
</gene>
<accession>A0ABX3A1X5</accession>
<keyword evidence="1" id="KW-0472">Membrane</keyword>
<evidence type="ECO:0000256" key="1">
    <source>
        <dbReference type="SAM" id="Phobius"/>
    </source>
</evidence>
<feature type="transmembrane region" description="Helical" evidence="1">
    <location>
        <begin position="7"/>
        <end position="29"/>
    </location>
</feature>
<organism evidence="2 3">
    <name type="scientific">Gottfriedia luciferensis</name>
    <dbReference type="NCBI Taxonomy" id="178774"/>
    <lineage>
        <taxon>Bacteria</taxon>
        <taxon>Bacillati</taxon>
        <taxon>Bacillota</taxon>
        <taxon>Bacilli</taxon>
        <taxon>Bacillales</taxon>
        <taxon>Bacillaceae</taxon>
        <taxon>Gottfriedia</taxon>
    </lineage>
</organism>
<reference evidence="2 3" key="1">
    <citation type="submission" date="2016-07" db="EMBL/GenBank/DDBJ databases">
        <authorList>
            <person name="Townsley L."/>
            <person name="Shank E.A."/>
        </authorList>
    </citation>
    <scope>NUCLEOTIDE SEQUENCE [LARGE SCALE GENOMIC DNA]</scope>
    <source>
        <strain evidence="2 3">CH01</strain>
    </source>
</reference>
<comment type="caution">
    <text evidence="2">The sequence shown here is derived from an EMBL/GenBank/DDBJ whole genome shotgun (WGS) entry which is preliminary data.</text>
</comment>
<keyword evidence="3" id="KW-1185">Reference proteome</keyword>
<dbReference type="EMBL" id="MDKC01000002">
    <property type="protein sequence ID" value="ODG93318.1"/>
    <property type="molecule type" value="Genomic_DNA"/>
</dbReference>
<proteinExistence type="predicted"/>
<dbReference type="Proteomes" id="UP000094580">
    <property type="component" value="Unassembled WGS sequence"/>
</dbReference>
<keyword evidence="1" id="KW-0812">Transmembrane</keyword>
<evidence type="ECO:0000313" key="2">
    <source>
        <dbReference type="EMBL" id="ODG93318.1"/>
    </source>
</evidence>